<dbReference type="InterPro" id="IPR004875">
    <property type="entry name" value="DDE_SF_endonuclease_dom"/>
</dbReference>
<feature type="compositionally biased region" description="Basic and acidic residues" evidence="1">
    <location>
        <begin position="703"/>
        <end position="717"/>
    </location>
</feature>
<feature type="compositionally biased region" description="Polar residues" evidence="1">
    <location>
        <begin position="492"/>
        <end position="505"/>
    </location>
</feature>
<feature type="region of interest" description="Disordered" evidence="1">
    <location>
        <begin position="820"/>
        <end position="864"/>
    </location>
</feature>
<dbReference type="PANTHER" id="PTHR19303:SF74">
    <property type="entry name" value="POGO TRANSPOSABLE ELEMENT WITH KRAB DOMAIN"/>
    <property type="match status" value="1"/>
</dbReference>
<keyword evidence="4" id="KW-1185">Reference proteome</keyword>
<protein>
    <recommendedName>
        <fullName evidence="2">DDE-1 domain-containing protein</fullName>
    </recommendedName>
</protein>
<dbReference type="PANTHER" id="PTHR19303">
    <property type="entry name" value="TRANSPOSON"/>
    <property type="match status" value="1"/>
</dbReference>
<dbReference type="GeneID" id="76151776"/>
<dbReference type="GO" id="GO:0003677">
    <property type="term" value="F:DNA binding"/>
    <property type="evidence" value="ECO:0007669"/>
    <property type="project" value="TreeGrafter"/>
</dbReference>
<dbReference type="AlphaFoldDB" id="A0AAD5BCR9"/>
<comment type="caution">
    <text evidence="3">The sequence shown here is derived from an EMBL/GenBank/DDBJ whole genome shotgun (WGS) entry which is preliminary data.</text>
</comment>
<gene>
    <name evidence="3" type="ORF">KGF57_003718</name>
</gene>
<name>A0AAD5BCR9_9ASCO</name>
<proteinExistence type="predicted"/>
<sequence>MSVPSDGAKNADLPPNKKRKLANREKMKHAIAYYRGHRNDKYPPSKASIAEKFGLNKTTFRTELNKLAAELGEEITAAECSRLMNIHKYRLLEEEEQVVLEHILHRAKNKVPLNQKTVAEAGNLLLLARGSEPELRKAWIRSWKKRTPELQNVNYRGLVGLSIEFRQQISSWFKNAKMFIEALDGDKCQVWNMVESIYRIGAASKSWAKVPLDDVGNGSINSGEAEYVSVLETVSGDGKVLTPFLLYKGHDTSLSRYKPENVPPFYYRSLENGLLTPGTAIEWLEHLFIRETGAAKNGRTIGLILEESSCFTTSRFQSICREHNIYILYIPKVMSRIFQPLDQVLLSVIPNVFRGQLFSNAKVTPNDVDRGEFIISYDTIRQERLKPQVIQHVWKIVGLFPFDSSQVFGGITKESRRSANNSIVETTLEEPTVHSVEVPSSSAAIDGTHLLSAEPTSGDLLDEETTRPVVEELSTNRVPESAMVSNVAAPQENRSTQESASQTPSVIFEKRSVQPSLRENFTIYDKPLTIGPTAQYTNSPASRAPPTAVIFYSSTPSETIVESNQADDAVTQNTKIQNIETRDKEANDEENRQDSEKRLVERQILAHSEDVRGERSTEDSVELITEASKGANSSASDGFVPVLDVHPNEATEHGLDASHSELLTSEKGVWGGKIDAVATVALTEEPTKHKRDCDLFAEARQSTPDRDSIQEDGQHTKGDDAEVFYSHTESAPRVSLAELLAKSSPTLHEDGPKTDSEVFNPQDVQSWQSKSQPRAPPMNVAEISLNEPWTVESAANEIETSSRKVTSKVPFSEAVEKTIEPPNEELAAEEADESVNKVVRKENTLQEAQPQTRADDEPNESQTDKIQSLENTIKTLSKDVEFWRQQALQNEKLFQSVSKLFFEASKVGGYTMRSDEYDYEMQTLSPEFIERALGGFEAK</sequence>
<evidence type="ECO:0000313" key="4">
    <source>
        <dbReference type="Proteomes" id="UP001204833"/>
    </source>
</evidence>
<dbReference type="GO" id="GO:0005634">
    <property type="term" value="C:nucleus"/>
    <property type="evidence" value="ECO:0007669"/>
    <property type="project" value="TreeGrafter"/>
</dbReference>
<dbReference type="RefSeq" id="XP_051607928.1">
    <property type="nucleotide sequence ID" value="XM_051753167.1"/>
</dbReference>
<evidence type="ECO:0000259" key="2">
    <source>
        <dbReference type="Pfam" id="PF03184"/>
    </source>
</evidence>
<evidence type="ECO:0000313" key="3">
    <source>
        <dbReference type="EMBL" id="KAI5955585.1"/>
    </source>
</evidence>
<dbReference type="Pfam" id="PF03184">
    <property type="entry name" value="DDE_1"/>
    <property type="match status" value="1"/>
</dbReference>
<feature type="domain" description="DDE-1" evidence="2">
    <location>
        <begin position="226"/>
        <end position="394"/>
    </location>
</feature>
<evidence type="ECO:0000256" key="1">
    <source>
        <dbReference type="SAM" id="MobiDB-lite"/>
    </source>
</evidence>
<dbReference type="EMBL" id="JAIHNG010000130">
    <property type="protein sequence ID" value="KAI5955585.1"/>
    <property type="molecule type" value="Genomic_DNA"/>
</dbReference>
<feature type="region of interest" description="Disordered" evidence="1">
    <location>
        <begin position="698"/>
        <end position="717"/>
    </location>
</feature>
<feature type="compositionally biased region" description="Acidic residues" evidence="1">
    <location>
        <begin position="822"/>
        <end position="833"/>
    </location>
</feature>
<feature type="region of interest" description="Disordered" evidence="1">
    <location>
        <begin position="472"/>
        <end position="510"/>
    </location>
</feature>
<reference evidence="3 4" key="1">
    <citation type="journal article" date="2022" name="DNA Res.">
        <title>Genome analysis of five recently described species of the CUG-Ser clade uncovers Candida theae as a new hybrid lineage with pathogenic potential in the Candida parapsilosis species complex.</title>
        <authorList>
            <person name="Mixao V."/>
            <person name="Del Olmo V."/>
            <person name="Hegedusova E."/>
            <person name="Saus E."/>
            <person name="Pryszcz L."/>
            <person name="Cillingova A."/>
            <person name="Nosek J."/>
            <person name="Gabaldon T."/>
        </authorList>
    </citation>
    <scope>NUCLEOTIDE SEQUENCE [LARGE SCALE GENOMIC DNA]</scope>
    <source>
        <strain evidence="3 4">CBS 12239</strain>
    </source>
</reference>
<dbReference type="Proteomes" id="UP001204833">
    <property type="component" value="Unassembled WGS sequence"/>
</dbReference>
<accession>A0AAD5BCR9</accession>
<feature type="region of interest" description="Disordered" evidence="1">
    <location>
        <begin position="1"/>
        <end position="24"/>
    </location>
</feature>
<dbReference type="InterPro" id="IPR050863">
    <property type="entry name" value="CenT-Element_Derived"/>
</dbReference>
<organism evidence="3 4">
    <name type="scientific">Candida theae</name>
    <dbReference type="NCBI Taxonomy" id="1198502"/>
    <lineage>
        <taxon>Eukaryota</taxon>
        <taxon>Fungi</taxon>
        <taxon>Dikarya</taxon>
        <taxon>Ascomycota</taxon>
        <taxon>Saccharomycotina</taxon>
        <taxon>Pichiomycetes</taxon>
        <taxon>Debaryomycetaceae</taxon>
        <taxon>Candida/Lodderomyces clade</taxon>
        <taxon>Candida</taxon>
    </lineage>
</organism>